<evidence type="ECO:0000313" key="2">
    <source>
        <dbReference type="EMBL" id="CEH15373.1"/>
    </source>
</evidence>
<accession>A0A0P1BGR5</accession>
<dbReference type="EMBL" id="CCYA01000260">
    <property type="protein sequence ID" value="CEH15373.1"/>
    <property type="molecule type" value="Genomic_DNA"/>
</dbReference>
<protein>
    <submittedName>
        <fullName evidence="2">Uncharacterized protein</fullName>
    </submittedName>
</protein>
<feature type="compositionally biased region" description="Pro residues" evidence="1">
    <location>
        <begin position="82"/>
        <end position="92"/>
    </location>
</feature>
<dbReference type="Proteomes" id="UP000054845">
    <property type="component" value="Unassembled WGS sequence"/>
</dbReference>
<sequence length="92" mass="9682">MGVVDPLHMLNTVRNVVTGIVDDAKTLAPKDCLCAVLGTAVDLPPEHAYRAVYLWLLDNGCCDGPCSGRLQQGKGSRLPLPLSVPPLGPPGH</sequence>
<evidence type="ECO:0000313" key="3">
    <source>
        <dbReference type="Proteomes" id="UP000054845"/>
    </source>
</evidence>
<name>A0A0P1BGR5_9BASI</name>
<reference evidence="2 3" key="1">
    <citation type="submission" date="2014-09" db="EMBL/GenBank/DDBJ databases">
        <authorList>
            <person name="Magalhaes I.L.F."/>
            <person name="Oliveira U."/>
            <person name="Santos F.R."/>
            <person name="Vidigal T.H.D.A."/>
            <person name="Brescovit A.D."/>
            <person name="Santos A.J."/>
        </authorList>
    </citation>
    <scope>NUCLEOTIDE SEQUENCE [LARGE SCALE GENOMIC DNA]</scope>
</reference>
<feature type="region of interest" description="Disordered" evidence="1">
    <location>
        <begin position="70"/>
        <end position="92"/>
    </location>
</feature>
<keyword evidence="3" id="KW-1185">Reference proteome</keyword>
<dbReference type="AlphaFoldDB" id="A0A0P1BGR5"/>
<evidence type="ECO:0000256" key="1">
    <source>
        <dbReference type="SAM" id="MobiDB-lite"/>
    </source>
</evidence>
<organism evidence="2 3">
    <name type="scientific">Ceraceosorus bombacis</name>
    <dbReference type="NCBI Taxonomy" id="401625"/>
    <lineage>
        <taxon>Eukaryota</taxon>
        <taxon>Fungi</taxon>
        <taxon>Dikarya</taxon>
        <taxon>Basidiomycota</taxon>
        <taxon>Ustilaginomycotina</taxon>
        <taxon>Exobasidiomycetes</taxon>
        <taxon>Ceraceosorales</taxon>
        <taxon>Ceraceosoraceae</taxon>
        <taxon>Ceraceosorus</taxon>
    </lineage>
</organism>
<proteinExistence type="predicted"/>